<evidence type="ECO:0000313" key="4">
    <source>
        <dbReference type="Proteomes" id="UP000266841"/>
    </source>
</evidence>
<feature type="transmembrane region" description="Helical" evidence="2">
    <location>
        <begin position="186"/>
        <end position="206"/>
    </location>
</feature>
<evidence type="ECO:0000313" key="3">
    <source>
        <dbReference type="EMBL" id="EJK74709.1"/>
    </source>
</evidence>
<feature type="transmembrane region" description="Helical" evidence="2">
    <location>
        <begin position="272"/>
        <end position="296"/>
    </location>
</feature>
<feature type="transmembrane region" description="Helical" evidence="2">
    <location>
        <begin position="12"/>
        <end position="31"/>
    </location>
</feature>
<feature type="region of interest" description="Disordered" evidence="1">
    <location>
        <begin position="222"/>
        <end position="256"/>
    </location>
</feature>
<dbReference type="Proteomes" id="UP000266841">
    <property type="component" value="Unassembled WGS sequence"/>
</dbReference>
<feature type="transmembrane region" description="Helical" evidence="2">
    <location>
        <begin position="110"/>
        <end position="134"/>
    </location>
</feature>
<keyword evidence="2" id="KW-0812">Transmembrane</keyword>
<gene>
    <name evidence="3" type="ORF">THAOC_03597</name>
</gene>
<keyword evidence="2" id="KW-0472">Membrane</keyword>
<feature type="transmembrane region" description="Helical" evidence="2">
    <location>
        <begin position="146"/>
        <end position="166"/>
    </location>
</feature>
<keyword evidence="2" id="KW-1133">Transmembrane helix</keyword>
<protein>
    <submittedName>
        <fullName evidence="3">Uncharacterized protein</fullName>
    </submittedName>
</protein>
<accession>K0TC72</accession>
<comment type="caution">
    <text evidence="3">The sequence shown here is derived from an EMBL/GenBank/DDBJ whole genome shotgun (WGS) entry which is preliminary data.</text>
</comment>
<feature type="transmembrane region" description="Helical" evidence="2">
    <location>
        <begin position="66"/>
        <end position="90"/>
    </location>
</feature>
<feature type="compositionally biased region" description="Polar residues" evidence="1">
    <location>
        <begin position="222"/>
        <end position="239"/>
    </location>
</feature>
<organism evidence="3 4">
    <name type="scientific">Thalassiosira oceanica</name>
    <name type="common">Marine diatom</name>
    <dbReference type="NCBI Taxonomy" id="159749"/>
    <lineage>
        <taxon>Eukaryota</taxon>
        <taxon>Sar</taxon>
        <taxon>Stramenopiles</taxon>
        <taxon>Ochrophyta</taxon>
        <taxon>Bacillariophyta</taxon>
        <taxon>Coscinodiscophyceae</taxon>
        <taxon>Thalassiosirophycidae</taxon>
        <taxon>Thalassiosirales</taxon>
        <taxon>Thalassiosiraceae</taxon>
        <taxon>Thalassiosira</taxon>
    </lineage>
</organism>
<dbReference type="EMBL" id="AGNL01003420">
    <property type="protein sequence ID" value="EJK74709.1"/>
    <property type="molecule type" value="Genomic_DNA"/>
</dbReference>
<keyword evidence="4" id="KW-1185">Reference proteome</keyword>
<evidence type="ECO:0000256" key="1">
    <source>
        <dbReference type="SAM" id="MobiDB-lite"/>
    </source>
</evidence>
<name>K0TC72_THAOC</name>
<dbReference type="AlphaFoldDB" id="K0TC72"/>
<proteinExistence type="predicted"/>
<evidence type="ECO:0000256" key="2">
    <source>
        <dbReference type="SAM" id="Phobius"/>
    </source>
</evidence>
<reference evidence="3 4" key="1">
    <citation type="journal article" date="2012" name="Genome Biol.">
        <title>Genome and low-iron response of an oceanic diatom adapted to chronic iron limitation.</title>
        <authorList>
            <person name="Lommer M."/>
            <person name="Specht M."/>
            <person name="Roy A.S."/>
            <person name="Kraemer L."/>
            <person name="Andreson R."/>
            <person name="Gutowska M.A."/>
            <person name="Wolf J."/>
            <person name="Bergner S.V."/>
            <person name="Schilhabel M.B."/>
            <person name="Klostermeier U.C."/>
            <person name="Beiko R.G."/>
            <person name="Rosenstiel P."/>
            <person name="Hippler M."/>
            <person name="Laroche J."/>
        </authorList>
    </citation>
    <scope>NUCLEOTIDE SEQUENCE [LARGE SCALE GENOMIC DNA]</scope>
    <source>
        <strain evidence="3 4">CCMP1005</strain>
    </source>
</reference>
<sequence length="304" mass="31543">MELSSPFSALPVLAGAALGGGGVAAVAIDLFEQIGEQRNRADGRAPEPVLIRNLSYIVGNPRSLKAWMFLIGCALYAALGGATGGLQAAVLSDHNAALAPAGSSTNKAKGALLVVYPIAIGVCGALLVLGVRWVPYTTYPKAGMALHVVMAGCFQMFSIIYCFEAVTLATEMFGADASITVTRKVFAYISAACLGVSFLFGGYIMGKTAQLYQHESKVKTIPSQGQDVNNQSANASDDTTPGVDRQVDLEESGTSNPSGILTAKEVWSIRKWMASLAVVQLSIGIAVSAVTITGAAETNLYNGG</sequence>